<organism evidence="2 3">
    <name type="scientific">Colletotrichum abscissum</name>
    <dbReference type="NCBI Taxonomy" id="1671311"/>
    <lineage>
        <taxon>Eukaryota</taxon>
        <taxon>Fungi</taxon>
        <taxon>Dikarya</taxon>
        <taxon>Ascomycota</taxon>
        <taxon>Pezizomycotina</taxon>
        <taxon>Sordariomycetes</taxon>
        <taxon>Hypocreomycetidae</taxon>
        <taxon>Glomerellales</taxon>
        <taxon>Glomerellaceae</taxon>
        <taxon>Colletotrichum</taxon>
        <taxon>Colletotrichum acutatum species complex</taxon>
    </lineage>
</organism>
<gene>
    <name evidence="2" type="ORF">CABS02_09370</name>
</gene>
<feature type="chain" id="PRO_5040464279" description="Secreted protein" evidence="1">
    <location>
        <begin position="18"/>
        <end position="144"/>
    </location>
</feature>
<feature type="signal peptide" evidence="1">
    <location>
        <begin position="1"/>
        <end position="17"/>
    </location>
</feature>
<sequence>MALLSNLLIFLVGAANGKTALQLLACGRSQIASSVDDPSCPNIKHQLHLSLLRNNMGNREEPGPHPAQLPRLYMVSGSPRCWRSWDLDRFTSAQTHFSTTSRVTTIITIPSMETTWPPWINSRLFCPSPRIPSGNPPPQGPCTC</sequence>
<evidence type="ECO:0008006" key="4">
    <source>
        <dbReference type="Google" id="ProtNLM"/>
    </source>
</evidence>
<dbReference type="Proteomes" id="UP001056436">
    <property type="component" value="Unassembled WGS sequence"/>
</dbReference>
<dbReference type="AlphaFoldDB" id="A0A9P9XAQ6"/>
<evidence type="ECO:0000256" key="1">
    <source>
        <dbReference type="SAM" id="SignalP"/>
    </source>
</evidence>
<name>A0A9P9XAQ6_9PEZI</name>
<proteinExistence type="predicted"/>
<keyword evidence="1" id="KW-0732">Signal</keyword>
<evidence type="ECO:0000313" key="3">
    <source>
        <dbReference type="Proteomes" id="UP001056436"/>
    </source>
</evidence>
<keyword evidence="3" id="KW-1185">Reference proteome</keyword>
<accession>A0A9P9XAQ6</accession>
<protein>
    <recommendedName>
        <fullName evidence="4">Secreted protein</fullName>
    </recommendedName>
</protein>
<reference evidence="2" key="1">
    <citation type="submission" date="2019-01" db="EMBL/GenBank/DDBJ databases">
        <title>Colletotrichum abscissum LGMF1257.</title>
        <authorList>
            <person name="Baroncelli R."/>
        </authorList>
    </citation>
    <scope>NUCLEOTIDE SEQUENCE</scope>
    <source>
        <strain evidence="2">Ca142</strain>
    </source>
</reference>
<evidence type="ECO:0000313" key="2">
    <source>
        <dbReference type="EMBL" id="KAI3545250.1"/>
    </source>
</evidence>
<comment type="caution">
    <text evidence="2">The sequence shown here is derived from an EMBL/GenBank/DDBJ whole genome shotgun (WGS) entry which is preliminary data.</text>
</comment>
<dbReference type="EMBL" id="SDAQ01000062">
    <property type="protein sequence ID" value="KAI3545250.1"/>
    <property type="molecule type" value="Genomic_DNA"/>
</dbReference>